<evidence type="ECO:0000313" key="3">
    <source>
        <dbReference type="EMBL" id="SEW26154.1"/>
    </source>
</evidence>
<dbReference type="SUPFAM" id="SSF46785">
    <property type="entry name" value="Winged helix' DNA-binding domain"/>
    <property type="match status" value="1"/>
</dbReference>
<evidence type="ECO:0000259" key="2">
    <source>
        <dbReference type="Pfam" id="PF24035"/>
    </source>
</evidence>
<gene>
    <name evidence="3" type="ORF">SAMN05216285_3546</name>
</gene>
<dbReference type="STRING" id="1202768.SAMN05216285_3546"/>
<evidence type="ECO:0000256" key="1">
    <source>
        <dbReference type="SAM" id="MobiDB-lite"/>
    </source>
</evidence>
<accession>A0A1I0QGV5</accession>
<dbReference type="Pfam" id="PF24035">
    <property type="entry name" value="DUF7344"/>
    <property type="match status" value="1"/>
</dbReference>
<sequence>MNAAARPTDSVFEVLASPHRRRILRVLRTATEPMSEAELAALTAQRASETARRERVDAEYDRIRIEQYHVHLPKLDAVDVIDWNRDRRSVTERDGVADELIDAARASDPRGDGTEEGG</sequence>
<feature type="compositionally biased region" description="Basic and acidic residues" evidence="1">
    <location>
        <begin position="105"/>
        <end position="118"/>
    </location>
</feature>
<protein>
    <submittedName>
        <fullName evidence="3">Helix-turn-helix domain-containing protein</fullName>
    </submittedName>
</protein>
<dbReference type="InterPro" id="IPR036388">
    <property type="entry name" value="WH-like_DNA-bd_sf"/>
</dbReference>
<dbReference type="InterPro" id="IPR055768">
    <property type="entry name" value="DUF7344"/>
</dbReference>
<feature type="region of interest" description="Disordered" evidence="1">
    <location>
        <begin position="90"/>
        <end position="118"/>
    </location>
</feature>
<proteinExistence type="predicted"/>
<reference evidence="4" key="1">
    <citation type="submission" date="2016-10" db="EMBL/GenBank/DDBJ databases">
        <authorList>
            <person name="Varghese N."/>
        </authorList>
    </citation>
    <scope>NUCLEOTIDE SEQUENCE [LARGE SCALE GENOMIC DNA]</scope>
    <source>
        <strain evidence="4">CGMCC 1.12284</strain>
    </source>
</reference>
<organism evidence="3 4">
    <name type="scientific">Natrinema salifodinae</name>
    <dbReference type="NCBI Taxonomy" id="1202768"/>
    <lineage>
        <taxon>Archaea</taxon>
        <taxon>Methanobacteriati</taxon>
        <taxon>Methanobacteriota</taxon>
        <taxon>Stenosarchaea group</taxon>
        <taxon>Halobacteria</taxon>
        <taxon>Halobacteriales</taxon>
        <taxon>Natrialbaceae</taxon>
        <taxon>Natrinema</taxon>
    </lineage>
</organism>
<dbReference type="Gene3D" id="1.10.10.10">
    <property type="entry name" value="Winged helix-like DNA-binding domain superfamily/Winged helix DNA-binding domain"/>
    <property type="match status" value="1"/>
</dbReference>
<dbReference type="AlphaFoldDB" id="A0A1I0QGV5"/>
<feature type="domain" description="DUF7344" evidence="2">
    <location>
        <begin position="12"/>
        <end position="91"/>
    </location>
</feature>
<dbReference type="InterPro" id="IPR036390">
    <property type="entry name" value="WH_DNA-bd_sf"/>
</dbReference>
<dbReference type="OrthoDB" id="174098at2157"/>
<keyword evidence="4" id="KW-1185">Reference proteome</keyword>
<dbReference type="EMBL" id="FOIS01000004">
    <property type="protein sequence ID" value="SEW26154.1"/>
    <property type="molecule type" value="Genomic_DNA"/>
</dbReference>
<evidence type="ECO:0000313" key="4">
    <source>
        <dbReference type="Proteomes" id="UP000183275"/>
    </source>
</evidence>
<dbReference type="Proteomes" id="UP000183275">
    <property type="component" value="Unassembled WGS sequence"/>
</dbReference>
<name>A0A1I0QGV5_9EURY</name>